<evidence type="ECO:0000313" key="5">
    <source>
        <dbReference type="EMBL" id="MFC3194309.1"/>
    </source>
</evidence>
<dbReference type="SUPFAM" id="SSF46785">
    <property type="entry name" value="Winged helix' DNA-binding domain"/>
    <property type="match status" value="1"/>
</dbReference>
<evidence type="ECO:0000313" key="6">
    <source>
        <dbReference type="Proteomes" id="UP001595533"/>
    </source>
</evidence>
<dbReference type="SMART" id="SM00345">
    <property type="entry name" value="HTH_GNTR"/>
    <property type="match status" value="1"/>
</dbReference>
<dbReference type="InterPro" id="IPR000524">
    <property type="entry name" value="Tscrpt_reg_HTH_GntR"/>
</dbReference>
<reference evidence="6" key="1">
    <citation type="journal article" date="2019" name="Int. J. Syst. Evol. Microbiol.">
        <title>The Global Catalogue of Microorganisms (GCM) 10K type strain sequencing project: providing services to taxonomists for standard genome sequencing and annotation.</title>
        <authorList>
            <consortium name="The Broad Institute Genomics Platform"/>
            <consortium name="The Broad Institute Genome Sequencing Center for Infectious Disease"/>
            <person name="Wu L."/>
            <person name="Ma J."/>
        </authorList>
    </citation>
    <scope>NUCLEOTIDE SEQUENCE [LARGE SCALE GENOMIC DNA]</scope>
    <source>
        <strain evidence="6">KCTC 42953</strain>
    </source>
</reference>
<proteinExistence type="predicted"/>
<evidence type="ECO:0000256" key="3">
    <source>
        <dbReference type="ARBA" id="ARBA00023163"/>
    </source>
</evidence>
<feature type="domain" description="HTH gntR-type" evidence="4">
    <location>
        <begin position="11"/>
        <end position="79"/>
    </location>
</feature>
<sequence>MQITIDIDSATPLFSQLVMQIKQAVERGLIQPGDPLPSIRQLANDLDMNNKTVAKAYRLLERDSVIETKGYRGTFIHPDARANCTVDLNAWVKKQLNETISAFRKAGVTDSEIRIAFADVLNQSTGGSHD</sequence>
<keyword evidence="6" id="KW-1185">Reference proteome</keyword>
<dbReference type="EMBL" id="JBHRTS010000004">
    <property type="protein sequence ID" value="MFC3194309.1"/>
    <property type="molecule type" value="Genomic_DNA"/>
</dbReference>
<organism evidence="5 6">
    <name type="scientific">Marinicella sediminis</name>
    <dbReference type="NCBI Taxonomy" id="1792834"/>
    <lineage>
        <taxon>Bacteria</taxon>
        <taxon>Pseudomonadati</taxon>
        <taxon>Pseudomonadota</taxon>
        <taxon>Gammaproteobacteria</taxon>
        <taxon>Lysobacterales</taxon>
        <taxon>Marinicellaceae</taxon>
        <taxon>Marinicella</taxon>
    </lineage>
</organism>
<dbReference type="InterPro" id="IPR036390">
    <property type="entry name" value="WH_DNA-bd_sf"/>
</dbReference>
<evidence type="ECO:0000256" key="2">
    <source>
        <dbReference type="ARBA" id="ARBA00023125"/>
    </source>
</evidence>
<accession>A0ABV7JBP3</accession>
<dbReference type="PROSITE" id="PS50949">
    <property type="entry name" value="HTH_GNTR"/>
    <property type="match status" value="1"/>
</dbReference>
<evidence type="ECO:0000259" key="4">
    <source>
        <dbReference type="PROSITE" id="PS50949"/>
    </source>
</evidence>
<dbReference type="CDD" id="cd07377">
    <property type="entry name" value="WHTH_GntR"/>
    <property type="match status" value="1"/>
</dbReference>
<name>A0ABV7JBP3_9GAMM</name>
<dbReference type="Gene3D" id="1.10.10.10">
    <property type="entry name" value="Winged helix-like DNA-binding domain superfamily/Winged helix DNA-binding domain"/>
    <property type="match status" value="1"/>
</dbReference>
<keyword evidence="2" id="KW-0238">DNA-binding</keyword>
<dbReference type="InterPro" id="IPR036388">
    <property type="entry name" value="WH-like_DNA-bd_sf"/>
</dbReference>
<dbReference type="PANTHER" id="PTHR38445">
    <property type="entry name" value="HTH-TYPE TRANSCRIPTIONAL REPRESSOR YTRA"/>
    <property type="match status" value="1"/>
</dbReference>
<dbReference type="RefSeq" id="WP_077410986.1">
    <property type="nucleotide sequence ID" value="NZ_JBHRTS010000004.1"/>
</dbReference>
<dbReference type="Proteomes" id="UP001595533">
    <property type="component" value="Unassembled WGS sequence"/>
</dbReference>
<dbReference type="Pfam" id="PF00392">
    <property type="entry name" value="GntR"/>
    <property type="match status" value="1"/>
</dbReference>
<protein>
    <submittedName>
        <fullName evidence="5">GntR family transcriptional regulator</fullName>
    </submittedName>
</protein>
<keyword evidence="3" id="KW-0804">Transcription</keyword>
<keyword evidence="1" id="KW-0805">Transcription regulation</keyword>
<gene>
    <name evidence="5" type="ORF">ACFODZ_08665</name>
</gene>
<evidence type="ECO:0000256" key="1">
    <source>
        <dbReference type="ARBA" id="ARBA00023015"/>
    </source>
</evidence>
<dbReference type="PANTHER" id="PTHR38445:SF9">
    <property type="entry name" value="HTH-TYPE TRANSCRIPTIONAL REPRESSOR YTRA"/>
    <property type="match status" value="1"/>
</dbReference>
<comment type="caution">
    <text evidence="5">The sequence shown here is derived from an EMBL/GenBank/DDBJ whole genome shotgun (WGS) entry which is preliminary data.</text>
</comment>